<gene>
    <name evidence="4" type="primary">RPS7</name>
    <name evidence="4" type="ORF">C6P46_003761</name>
</gene>
<keyword evidence="2 4" id="KW-0689">Ribosomal protein</keyword>
<dbReference type="Proteomes" id="UP000777482">
    <property type="component" value="Unassembled WGS sequence"/>
</dbReference>
<dbReference type="AlphaFoldDB" id="A0A9P6W3Y4"/>
<organism evidence="4 5">
    <name type="scientific">Rhodotorula mucilaginosa</name>
    <name type="common">Yeast</name>
    <name type="synonym">Rhodotorula rubra</name>
    <dbReference type="NCBI Taxonomy" id="5537"/>
    <lineage>
        <taxon>Eukaryota</taxon>
        <taxon>Fungi</taxon>
        <taxon>Dikarya</taxon>
        <taxon>Basidiomycota</taxon>
        <taxon>Pucciniomycotina</taxon>
        <taxon>Microbotryomycetes</taxon>
        <taxon>Sporidiobolales</taxon>
        <taxon>Sporidiobolaceae</taxon>
        <taxon>Rhodotorula</taxon>
    </lineage>
</organism>
<evidence type="ECO:0000313" key="5">
    <source>
        <dbReference type="Proteomes" id="UP000777482"/>
    </source>
</evidence>
<dbReference type="InterPro" id="IPR047861">
    <property type="entry name" value="Ribosomal_eS7_CS"/>
</dbReference>
<keyword evidence="3" id="KW-0687">Ribonucleoprotein</keyword>
<evidence type="ECO:0000256" key="2">
    <source>
        <dbReference type="ARBA" id="ARBA00022980"/>
    </source>
</evidence>
<dbReference type="EMBL" id="PUHQ01000031">
    <property type="protein sequence ID" value="KAG0661870.1"/>
    <property type="molecule type" value="Genomic_DNA"/>
</dbReference>
<evidence type="ECO:0000256" key="3">
    <source>
        <dbReference type="ARBA" id="ARBA00023274"/>
    </source>
</evidence>
<evidence type="ECO:0000313" key="4">
    <source>
        <dbReference type="EMBL" id="KAG0661870.1"/>
    </source>
</evidence>
<dbReference type="PANTHER" id="PTHR11278">
    <property type="entry name" value="40S RIBOSOMAL PROTEIN S7"/>
    <property type="match status" value="1"/>
</dbReference>
<protein>
    <submittedName>
        <fullName evidence="4">40S ribosomal protein</fullName>
    </submittedName>
</protein>
<accession>A0A9P6W3Y4</accession>
<proteinExistence type="inferred from homology"/>
<name>A0A9P6W3Y4_RHOMI</name>
<comment type="caution">
    <text evidence="4">The sequence shown here is derived from an EMBL/GenBank/DDBJ whole genome shotgun (WGS) entry which is preliminary data.</text>
</comment>
<dbReference type="GO" id="GO:0022627">
    <property type="term" value="C:cytosolic small ribosomal subunit"/>
    <property type="evidence" value="ECO:0007669"/>
    <property type="project" value="TreeGrafter"/>
</dbReference>
<dbReference type="PROSITE" id="PS00948">
    <property type="entry name" value="RIBOSOMAL_S7E"/>
    <property type="match status" value="1"/>
</dbReference>
<dbReference type="GO" id="GO:0003735">
    <property type="term" value="F:structural constituent of ribosome"/>
    <property type="evidence" value="ECO:0007669"/>
    <property type="project" value="InterPro"/>
</dbReference>
<dbReference type="Pfam" id="PF01251">
    <property type="entry name" value="Ribosomal_S7e"/>
    <property type="match status" value="2"/>
</dbReference>
<dbReference type="PANTHER" id="PTHR11278:SF0">
    <property type="entry name" value="SMALL RIBOSOMAL SUBUNIT PROTEIN ES7"/>
    <property type="match status" value="1"/>
</dbReference>
<dbReference type="GO" id="GO:0042274">
    <property type="term" value="P:ribosomal small subunit biogenesis"/>
    <property type="evidence" value="ECO:0007669"/>
    <property type="project" value="TreeGrafter"/>
</dbReference>
<sequence length="322" mass="36282">MAASCHAWSIVKGYKDELEPADRRYRPRGRVEEVALLTGRAERIETARNAFARFSARFSLPPGGLEATLEHLSSMSHPLLRTERADPVCSRLFAKPPIFRTANAPRTAPDATETLVAQALLDLENNVPDLKAELRPLQISAAREVDVKGGKKAIVVFVPIPQLKAFHKIQGRLTRELEKKFSDRHVVFIGQRRMMRKQARGSRAKQPRPRSRTLKEVHERTLEDLVFPTRFPADQISCSRFAGGMRAEILVVWRHAPSAGTLTARASDEITGKRTRQAVDGSKTIKVFLDQKDATNLEYKLDSFSSVYQKLTGKNVHFEFSE</sequence>
<dbReference type="GO" id="GO:0030686">
    <property type="term" value="C:90S preribosome"/>
    <property type="evidence" value="ECO:0007669"/>
    <property type="project" value="TreeGrafter"/>
</dbReference>
<evidence type="ECO:0000256" key="1">
    <source>
        <dbReference type="ARBA" id="ARBA00007820"/>
    </source>
</evidence>
<dbReference type="GO" id="GO:0032040">
    <property type="term" value="C:small-subunit processome"/>
    <property type="evidence" value="ECO:0007669"/>
    <property type="project" value="TreeGrafter"/>
</dbReference>
<dbReference type="GO" id="GO:0006364">
    <property type="term" value="P:rRNA processing"/>
    <property type="evidence" value="ECO:0007669"/>
    <property type="project" value="TreeGrafter"/>
</dbReference>
<comment type="similarity">
    <text evidence="1">Belongs to the eukaryotic ribosomal protein eS7 family.</text>
</comment>
<reference evidence="4 5" key="1">
    <citation type="submission" date="2020-11" db="EMBL/GenBank/DDBJ databases">
        <title>Kefir isolates.</title>
        <authorList>
            <person name="Marcisauskas S."/>
            <person name="Kim Y."/>
            <person name="Blasche S."/>
        </authorList>
    </citation>
    <scope>NUCLEOTIDE SEQUENCE [LARGE SCALE GENOMIC DNA]</scope>
    <source>
        <strain evidence="4 5">KR</strain>
    </source>
</reference>
<dbReference type="OrthoDB" id="1724687at2759"/>
<keyword evidence="5" id="KW-1185">Reference proteome</keyword>
<dbReference type="InterPro" id="IPR000554">
    <property type="entry name" value="Ribosomal_eS7"/>
</dbReference>
<dbReference type="GO" id="GO:0006412">
    <property type="term" value="P:translation"/>
    <property type="evidence" value="ECO:0007669"/>
    <property type="project" value="InterPro"/>
</dbReference>